<dbReference type="OrthoDB" id="9133420at2"/>
<name>A0A158EGX2_9BURK</name>
<gene>
    <name evidence="1" type="ORF">AWB78_07630</name>
</gene>
<dbReference type="AlphaFoldDB" id="A0A158EGX2"/>
<dbReference type="Proteomes" id="UP000071859">
    <property type="component" value="Unassembled WGS sequence"/>
</dbReference>
<dbReference type="EMBL" id="FCOX02000087">
    <property type="protein sequence ID" value="SAL05666.1"/>
    <property type="molecule type" value="Genomic_DNA"/>
</dbReference>
<dbReference type="RefSeq" id="WP_062611750.1">
    <property type="nucleotide sequence ID" value="NZ_FCOX02000087.1"/>
</dbReference>
<accession>A0A158EGX2</accession>
<proteinExistence type="predicted"/>
<comment type="caution">
    <text evidence="1">The sequence shown here is derived from an EMBL/GenBank/DDBJ whole genome shotgun (WGS) entry which is preliminary data.</text>
</comment>
<sequence>MGPLLRVLTSPLVLLPALFFTPLAFGGPVADRPYTDGASSSPGPDHYYVGRKGDAFEYAKLPGGPAEAQNTVLVWYLGTNQDKEPVIRYRDGASSGTLSCFDHCQFVRGATFVGEKLVQTGRIRVTNDPLIYMIMHDASAGRLRVPAKNDSFATGSR</sequence>
<protein>
    <submittedName>
        <fullName evidence="1">Uncharacterized protein</fullName>
    </submittedName>
</protein>
<evidence type="ECO:0000313" key="1">
    <source>
        <dbReference type="EMBL" id="SAL05666.1"/>
    </source>
</evidence>
<reference evidence="1" key="1">
    <citation type="submission" date="2016-01" db="EMBL/GenBank/DDBJ databases">
        <authorList>
            <person name="Peeters C."/>
        </authorList>
    </citation>
    <scope>NUCLEOTIDE SEQUENCE</scope>
    <source>
        <strain evidence="1">LMG 29321</strain>
    </source>
</reference>
<organism evidence="1 2">
    <name type="scientific">Caballeronia calidae</name>
    <dbReference type="NCBI Taxonomy" id="1777139"/>
    <lineage>
        <taxon>Bacteria</taxon>
        <taxon>Pseudomonadati</taxon>
        <taxon>Pseudomonadota</taxon>
        <taxon>Betaproteobacteria</taxon>
        <taxon>Burkholderiales</taxon>
        <taxon>Burkholderiaceae</taxon>
        <taxon>Caballeronia</taxon>
    </lineage>
</organism>
<keyword evidence="2" id="KW-1185">Reference proteome</keyword>
<evidence type="ECO:0000313" key="2">
    <source>
        <dbReference type="Proteomes" id="UP000071859"/>
    </source>
</evidence>